<feature type="region of interest" description="Disordered" evidence="2">
    <location>
        <begin position="198"/>
        <end position="261"/>
    </location>
</feature>
<name>A0A7Z0E8H8_9MICC</name>
<dbReference type="AlphaFoldDB" id="A0A7Z0E8H8"/>
<comment type="similarity">
    <text evidence="1">Belongs to the universal stress protein A family.</text>
</comment>
<dbReference type="CDD" id="cd23659">
    <property type="entry name" value="USP_At3g01520-like"/>
    <property type="match status" value="1"/>
</dbReference>
<evidence type="ECO:0000313" key="4">
    <source>
        <dbReference type="EMBL" id="NYJ16585.1"/>
    </source>
</evidence>
<organism evidence="4 5">
    <name type="scientific">Nesterenkonia sandarakina</name>
    <dbReference type="NCBI Taxonomy" id="272918"/>
    <lineage>
        <taxon>Bacteria</taxon>
        <taxon>Bacillati</taxon>
        <taxon>Actinomycetota</taxon>
        <taxon>Actinomycetes</taxon>
        <taxon>Micrococcales</taxon>
        <taxon>Micrococcaceae</taxon>
        <taxon>Nesterenkonia</taxon>
    </lineage>
</organism>
<dbReference type="InterPro" id="IPR014729">
    <property type="entry name" value="Rossmann-like_a/b/a_fold"/>
</dbReference>
<dbReference type="PANTHER" id="PTHR46553:SF3">
    <property type="entry name" value="ADENINE NUCLEOTIDE ALPHA HYDROLASES-LIKE SUPERFAMILY PROTEIN"/>
    <property type="match status" value="1"/>
</dbReference>
<keyword evidence="5" id="KW-1185">Reference proteome</keyword>
<reference evidence="4 5" key="1">
    <citation type="submission" date="2020-07" db="EMBL/GenBank/DDBJ databases">
        <title>Sequencing the genomes of 1000 actinobacteria strains.</title>
        <authorList>
            <person name="Klenk H.-P."/>
        </authorList>
    </citation>
    <scope>NUCLEOTIDE SEQUENCE [LARGE SCALE GENOMIC DNA]</scope>
    <source>
        <strain evidence="4 5">DSM 15664</strain>
    </source>
</reference>
<dbReference type="EMBL" id="JACCFQ010000001">
    <property type="protein sequence ID" value="NYJ16585.1"/>
    <property type="molecule type" value="Genomic_DNA"/>
</dbReference>
<feature type="compositionally biased region" description="Polar residues" evidence="2">
    <location>
        <begin position="201"/>
        <end position="211"/>
    </location>
</feature>
<sequence>MNPAPHRGSPDSGSSPRDRSTRPSVPDEPAGQTGSGRRRVRGVVVGVDGSEQSLRAAHWAAAEAHRRGLLLTVVTAYSIPAFAASSMDGGYALMDDAALRQGSEKVLEQAAEFLRDYPGEVRYEVESGDPAGVLLDYSHDAVVLVVGSRGRGGFLGRLLGSVSSALPAHAKCPTVLVPLKFSSKESNAVTTATGAIPIVGGTTQQGSTADHGSSSGRVSSGRVSSGQDSGSPESDSAGPASVIPEGAPSIQSRDTRPVAAGVDGSDFGRVAALVAAREASERGTRLRIVCALPPVGATLVWIPTSIDNDAALRELREKLEAGRLWLHSHYPDLKIDAEVIDGTAVDVLVQETRGAQLTVIGTRGRGGFAGMLLGSTSQGVLHHAEGPLMVVPENEDSRLENRPQFGPVLGD</sequence>
<dbReference type="PRINTS" id="PR01438">
    <property type="entry name" value="UNVRSLSTRESS"/>
</dbReference>
<feature type="domain" description="UspA" evidence="3">
    <location>
        <begin position="256"/>
        <end position="392"/>
    </location>
</feature>
<feature type="compositionally biased region" description="Low complexity" evidence="2">
    <location>
        <begin position="212"/>
        <end position="231"/>
    </location>
</feature>
<dbReference type="PANTHER" id="PTHR46553">
    <property type="entry name" value="ADENINE NUCLEOTIDE ALPHA HYDROLASES-LIKE SUPERFAMILY PROTEIN"/>
    <property type="match status" value="1"/>
</dbReference>
<dbReference type="SUPFAM" id="SSF52402">
    <property type="entry name" value="Adenine nucleotide alpha hydrolases-like"/>
    <property type="match status" value="2"/>
</dbReference>
<dbReference type="InterPro" id="IPR006015">
    <property type="entry name" value="Universal_stress_UspA"/>
</dbReference>
<evidence type="ECO:0000256" key="2">
    <source>
        <dbReference type="SAM" id="MobiDB-lite"/>
    </source>
</evidence>
<dbReference type="RefSeq" id="WP_246310326.1">
    <property type="nucleotide sequence ID" value="NZ_BAAALK010000002.1"/>
</dbReference>
<evidence type="ECO:0000256" key="1">
    <source>
        <dbReference type="ARBA" id="ARBA00008791"/>
    </source>
</evidence>
<dbReference type="Gene3D" id="3.40.50.620">
    <property type="entry name" value="HUPs"/>
    <property type="match status" value="2"/>
</dbReference>
<evidence type="ECO:0000313" key="5">
    <source>
        <dbReference type="Proteomes" id="UP000560069"/>
    </source>
</evidence>
<feature type="domain" description="UspA" evidence="3">
    <location>
        <begin position="43"/>
        <end position="178"/>
    </location>
</feature>
<dbReference type="Proteomes" id="UP000560069">
    <property type="component" value="Unassembled WGS sequence"/>
</dbReference>
<gene>
    <name evidence="4" type="ORF">HNR11_001119</name>
</gene>
<evidence type="ECO:0000259" key="3">
    <source>
        <dbReference type="Pfam" id="PF00582"/>
    </source>
</evidence>
<proteinExistence type="inferred from homology"/>
<comment type="caution">
    <text evidence="4">The sequence shown here is derived from an EMBL/GenBank/DDBJ whole genome shotgun (WGS) entry which is preliminary data.</text>
</comment>
<feature type="region of interest" description="Disordered" evidence="2">
    <location>
        <begin position="1"/>
        <end position="41"/>
    </location>
</feature>
<dbReference type="InterPro" id="IPR006016">
    <property type="entry name" value="UspA"/>
</dbReference>
<accession>A0A7Z0E8H8</accession>
<protein>
    <submittedName>
        <fullName evidence="4">Nucleotide-binding universal stress UspA family protein</fullName>
    </submittedName>
</protein>
<dbReference type="Pfam" id="PF00582">
    <property type="entry name" value="Usp"/>
    <property type="match status" value="2"/>
</dbReference>